<evidence type="ECO:0000313" key="2">
    <source>
        <dbReference type="Ensembl" id="ENSSPUP00000025239.1"/>
    </source>
</evidence>
<dbReference type="Ensembl" id="ENSSPUT00000026938.1">
    <property type="protein sequence ID" value="ENSSPUP00000025239.1"/>
    <property type="gene ID" value="ENSSPUG00000019329.1"/>
</dbReference>
<accession>A0A8D0LD78</accession>
<reference evidence="2" key="2">
    <citation type="submission" date="2025-09" db="UniProtKB">
        <authorList>
            <consortium name="Ensembl"/>
        </authorList>
    </citation>
    <scope>IDENTIFICATION</scope>
</reference>
<proteinExistence type="predicted"/>
<sequence>MTIWDSRPWSYRQALLQPAMAVLMMSIVFCHVAMTSAQHRRSEHWREADVHADSISQVVQGLKETLEGWIGRETLQLVNENISDLVWLLSSGISAGLITMSGILGQILSAFGMDGNHLVQSLKLDPAQVQILLLWSLAAVIGYWVLSLLLGLVLSILSHIMWGLKVVLFLTCFVFIVSMVPNVSMKALLLLALLTLYALLGRLSGSRRSGKQLEAKVYNLELQIEELRRRQRRGSPRNLEEE</sequence>
<feature type="transmembrane region" description="Helical" evidence="1">
    <location>
        <begin position="187"/>
        <end position="205"/>
    </location>
</feature>
<organism evidence="2 3">
    <name type="scientific">Sphenodon punctatus</name>
    <name type="common">Tuatara</name>
    <name type="synonym">Hatteria punctata</name>
    <dbReference type="NCBI Taxonomy" id="8508"/>
    <lineage>
        <taxon>Eukaryota</taxon>
        <taxon>Metazoa</taxon>
        <taxon>Chordata</taxon>
        <taxon>Craniata</taxon>
        <taxon>Vertebrata</taxon>
        <taxon>Euteleostomi</taxon>
        <taxon>Lepidosauria</taxon>
        <taxon>Sphenodontia</taxon>
        <taxon>Sphenodontidae</taxon>
        <taxon>Sphenodon</taxon>
    </lineage>
</organism>
<protein>
    <submittedName>
        <fullName evidence="2">Transmembrane protein 109</fullName>
    </submittedName>
</protein>
<evidence type="ECO:0000313" key="3">
    <source>
        <dbReference type="Proteomes" id="UP000694392"/>
    </source>
</evidence>
<evidence type="ECO:0000256" key="1">
    <source>
        <dbReference type="SAM" id="Phobius"/>
    </source>
</evidence>
<keyword evidence="1" id="KW-1133">Transmembrane helix</keyword>
<dbReference type="PANTHER" id="PTHR14550:SF2">
    <property type="entry name" value="TRANSMEMBRANE PROTEIN 109"/>
    <property type="match status" value="1"/>
</dbReference>
<feature type="transmembrane region" description="Helical" evidence="1">
    <location>
        <begin position="15"/>
        <end position="34"/>
    </location>
</feature>
<feature type="transmembrane region" description="Helical" evidence="1">
    <location>
        <begin position="85"/>
        <end position="111"/>
    </location>
</feature>
<gene>
    <name evidence="2" type="primary">TMEM109</name>
</gene>
<dbReference type="AlphaFoldDB" id="A0A8D0LD78"/>
<feature type="transmembrane region" description="Helical" evidence="1">
    <location>
        <begin position="162"/>
        <end position="181"/>
    </location>
</feature>
<dbReference type="GO" id="GO:0042771">
    <property type="term" value="P:intrinsic apoptotic signaling pathway in response to DNA damage by p53 class mediator"/>
    <property type="evidence" value="ECO:0007669"/>
    <property type="project" value="Ensembl"/>
</dbReference>
<dbReference type="PANTHER" id="PTHR14550">
    <property type="entry name" value="TRANSMEMBRANE PROTEIN 109"/>
    <property type="match status" value="1"/>
</dbReference>
<dbReference type="GO" id="GO:0071480">
    <property type="term" value="P:cellular response to gamma radiation"/>
    <property type="evidence" value="ECO:0007669"/>
    <property type="project" value="Ensembl"/>
</dbReference>
<dbReference type="GeneTree" id="ENSGT00390000015704"/>
<feature type="transmembrane region" description="Helical" evidence="1">
    <location>
        <begin position="131"/>
        <end position="155"/>
    </location>
</feature>
<dbReference type="Pfam" id="PF14965">
    <property type="entry name" value="BRI3BP"/>
    <property type="match status" value="1"/>
</dbReference>
<dbReference type="GO" id="GO:0043069">
    <property type="term" value="P:negative regulation of programmed cell death"/>
    <property type="evidence" value="ECO:0007669"/>
    <property type="project" value="Ensembl"/>
</dbReference>
<keyword evidence="1" id="KW-0812">Transmembrane</keyword>
<name>A0A8D0LD78_SPHPU</name>
<keyword evidence="1" id="KW-0472">Membrane</keyword>
<dbReference type="Proteomes" id="UP000694392">
    <property type="component" value="Unplaced"/>
</dbReference>
<reference evidence="2" key="1">
    <citation type="submission" date="2025-08" db="UniProtKB">
        <authorList>
            <consortium name="Ensembl"/>
        </authorList>
    </citation>
    <scope>IDENTIFICATION</scope>
</reference>
<dbReference type="InterPro" id="IPR039492">
    <property type="entry name" value="TMEM109"/>
</dbReference>
<keyword evidence="3" id="KW-1185">Reference proteome</keyword>
<dbReference type="OMA" id="VFKVILM"/>